<dbReference type="FunFam" id="3.90.980.10:FF:000001">
    <property type="entry name" value="DNA primase"/>
    <property type="match status" value="1"/>
</dbReference>
<dbReference type="SUPFAM" id="SSF57783">
    <property type="entry name" value="Zinc beta-ribbon"/>
    <property type="match status" value="1"/>
</dbReference>
<dbReference type="Gene3D" id="3.90.980.10">
    <property type="entry name" value="DNA primase, catalytic core, N-terminal domain"/>
    <property type="match status" value="1"/>
</dbReference>
<keyword evidence="1 12" id="KW-0240">DNA-directed RNA polymerase</keyword>
<keyword evidence="8 12" id="KW-0862">Zinc</keyword>
<dbReference type="GO" id="GO:0005737">
    <property type="term" value="C:cytoplasm"/>
    <property type="evidence" value="ECO:0007669"/>
    <property type="project" value="TreeGrafter"/>
</dbReference>
<dbReference type="InterPro" id="IPR006171">
    <property type="entry name" value="TOPRIM_dom"/>
</dbReference>
<keyword evidence="9" id="KW-0460">Magnesium</keyword>
<dbReference type="InterPro" id="IPR002694">
    <property type="entry name" value="Znf_CHC2"/>
</dbReference>
<dbReference type="EMBL" id="BJYL01000036">
    <property type="protein sequence ID" value="GEN84358.1"/>
    <property type="molecule type" value="Genomic_DNA"/>
</dbReference>
<dbReference type="NCBIfam" id="TIGR01391">
    <property type="entry name" value="dnaG"/>
    <property type="match status" value="1"/>
</dbReference>
<evidence type="ECO:0000256" key="9">
    <source>
        <dbReference type="ARBA" id="ARBA00022842"/>
    </source>
</evidence>
<keyword evidence="2 12" id="KW-0639">Primosome</keyword>
<proteinExistence type="inferred from homology"/>
<evidence type="ECO:0000256" key="14">
    <source>
        <dbReference type="PIRSR" id="PIRSR002811-1"/>
    </source>
</evidence>
<evidence type="ECO:0000256" key="3">
    <source>
        <dbReference type="ARBA" id="ARBA00022679"/>
    </source>
</evidence>
<feature type="domain" description="Toprim" evidence="15">
    <location>
        <begin position="310"/>
        <end position="389"/>
    </location>
</feature>
<dbReference type="EC" id="2.7.7.101" evidence="12"/>
<comment type="subunit">
    <text evidence="12">Monomer. Interacts with DnaB.</text>
</comment>
<evidence type="ECO:0000256" key="2">
    <source>
        <dbReference type="ARBA" id="ARBA00022515"/>
    </source>
</evidence>
<protein>
    <recommendedName>
        <fullName evidence="12 13">DNA primase</fullName>
        <ecNumber evidence="12">2.7.7.101</ecNumber>
    </recommendedName>
</protein>
<dbReference type="InterPro" id="IPR050219">
    <property type="entry name" value="DnaG_primase"/>
</dbReference>
<evidence type="ECO:0000256" key="10">
    <source>
        <dbReference type="ARBA" id="ARBA00023125"/>
    </source>
</evidence>
<dbReference type="GO" id="GO:1990077">
    <property type="term" value="C:primosome complex"/>
    <property type="evidence" value="ECO:0007669"/>
    <property type="project" value="UniProtKB-KW"/>
</dbReference>
<dbReference type="InterPro" id="IPR013264">
    <property type="entry name" value="DNAG_N"/>
</dbReference>
<dbReference type="SMART" id="SM00493">
    <property type="entry name" value="TOPRIM"/>
    <property type="match status" value="1"/>
</dbReference>
<dbReference type="InterPro" id="IPR016136">
    <property type="entry name" value="DNA_helicase_N/primase_C"/>
</dbReference>
<dbReference type="Gene3D" id="3.90.580.10">
    <property type="entry name" value="Zinc finger, CHC2-type domain"/>
    <property type="match status" value="1"/>
</dbReference>
<keyword evidence="11 12" id="KW-0804">Transcription</keyword>
<evidence type="ECO:0000256" key="4">
    <source>
        <dbReference type="ARBA" id="ARBA00022695"/>
    </source>
</evidence>
<gene>
    <name evidence="12 16" type="primary">dnaG</name>
    <name evidence="16" type="ORF">SLU01_26700</name>
</gene>
<dbReference type="PIRSF" id="PIRSF002811">
    <property type="entry name" value="DnaG"/>
    <property type="match status" value="1"/>
</dbReference>
<dbReference type="AlphaFoldDB" id="A0A511ZAA5"/>
<dbReference type="Gene3D" id="6.10.140.360">
    <property type="match status" value="1"/>
</dbReference>
<dbReference type="GO" id="GO:0006269">
    <property type="term" value="P:DNA replication, synthesis of primer"/>
    <property type="evidence" value="ECO:0007669"/>
    <property type="project" value="UniProtKB-UniRule"/>
</dbReference>
<dbReference type="FunFam" id="3.90.580.10:FF:000001">
    <property type="entry name" value="DNA primase"/>
    <property type="match status" value="1"/>
</dbReference>
<reference evidence="16 17" key="1">
    <citation type="submission" date="2019-07" db="EMBL/GenBank/DDBJ databases">
        <title>Whole genome shotgun sequence of Sporosarcina luteola NBRC 105378.</title>
        <authorList>
            <person name="Hosoyama A."/>
            <person name="Uohara A."/>
            <person name="Ohji S."/>
            <person name="Ichikawa N."/>
        </authorList>
    </citation>
    <scope>NUCLEOTIDE SEQUENCE [LARGE SCALE GENOMIC DNA]</scope>
    <source>
        <strain evidence="16 17">NBRC 105378</strain>
    </source>
</reference>
<comment type="catalytic activity">
    <reaction evidence="12">
        <text>ssDNA + n NTP = ssDNA/pppN(pN)n-1 hybrid + (n-1) diphosphate.</text>
        <dbReference type="EC" id="2.7.7.101"/>
    </reaction>
</comment>
<keyword evidence="4 12" id="KW-0548">Nucleotidyltransferase</keyword>
<dbReference type="Pfam" id="PF08275">
    <property type="entry name" value="DNAG_N"/>
    <property type="match status" value="1"/>
</dbReference>
<dbReference type="Proteomes" id="UP000321901">
    <property type="component" value="Unassembled WGS sequence"/>
</dbReference>
<keyword evidence="7 12" id="KW-0863">Zinc-finger</keyword>
<name>A0A511ZAA5_9BACL</name>
<evidence type="ECO:0000256" key="1">
    <source>
        <dbReference type="ARBA" id="ARBA00022478"/>
    </source>
</evidence>
<dbReference type="Pfam" id="PF10410">
    <property type="entry name" value="DnaB_bind"/>
    <property type="match status" value="1"/>
</dbReference>
<evidence type="ECO:0000259" key="15">
    <source>
        <dbReference type="PROSITE" id="PS50880"/>
    </source>
</evidence>
<evidence type="ECO:0000256" key="7">
    <source>
        <dbReference type="ARBA" id="ARBA00022771"/>
    </source>
</evidence>
<keyword evidence="10 12" id="KW-0238">DNA-binding</keyword>
<comment type="similarity">
    <text evidence="12 13">Belongs to the DnaG primase family.</text>
</comment>
<dbReference type="InterPro" id="IPR036977">
    <property type="entry name" value="DNA_primase_Znf_CHC2"/>
</dbReference>
<evidence type="ECO:0000256" key="8">
    <source>
        <dbReference type="ARBA" id="ARBA00022833"/>
    </source>
</evidence>
<dbReference type="GO" id="GO:0003899">
    <property type="term" value="F:DNA-directed RNA polymerase activity"/>
    <property type="evidence" value="ECO:0007669"/>
    <property type="project" value="UniProtKB-UniRule"/>
</dbReference>
<dbReference type="PANTHER" id="PTHR30313:SF2">
    <property type="entry name" value="DNA PRIMASE"/>
    <property type="match status" value="1"/>
</dbReference>
<comment type="function">
    <text evidence="12 13">RNA polymerase that catalyzes the synthesis of short RNA molecules used as primers for DNA polymerase during DNA replication.</text>
</comment>
<dbReference type="Gene3D" id="1.10.860.10">
    <property type="entry name" value="DNAb Helicase, Chain A"/>
    <property type="match status" value="1"/>
</dbReference>
<dbReference type="GO" id="GO:0008270">
    <property type="term" value="F:zinc ion binding"/>
    <property type="evidence" value="ECO:0007669"/>
    <property type="project" value="UniProtKB-UniRule"/>
</dbReference>
<dbReference type="InterPro" id="IPR030846">
    <property type="entry name" value="DnaG_bac"/>
</dbReference>
<comment type="domain">
    <text evidence="12">Contains an N-terminal zinc-binding domain, a central core domain that contains the primase activity, and a C-terminal DnaB-binding domain.</text>
</comment>
<evidence type="ECO:0000256" key="12">
    <source>
        <dbReference type="HAMAP-Rule" id="MF_00974"/>
    </source>
</evidence>
<comment type="cofactor">
    <cofactor evidence="12 13 14">
        <name>Zn(2+)</name>
        <dbReference type="ChEBI" id="CHEBI:29105"/>
    </cofactor>
    <text evidence="12 13 14">Binds 1 zinc ion per monomer.</text>
</comment>
<feature type="zinc finger region" description="CHC2-type" evidence="12 14">
    <location>
        <begin position="87"/>
        <end position="111"/>
    </location>
</feature>
<dbReference type="CDD" id="cd03364">
    <property type="entry name" value="TOPRIM_DnaG_primases"/>
    <property type="match status" value="1"/>
</dbReference>
<dbReference type="InterPro" id="IPR019475">
    <property type="entry name" value="DNA_primase_DnaB-bd"/>
</dbReference>
<keyword evidence="3 12" id="KW-0808">Transferase</keyword>
<dbReference type="PANTHER" id="PTHR30313">
    <property type="entry name" value="DNA PRIMASE"/>
    <property type="match status" value="1"/>
</dbReference>
<evidence type="ECO:0000256" key="6">
    <source>
        <dbReference type="ARBA" id="ARBA00022723"/>
    </source>
</evidence>
<dbReference type="GO" id="GO:0000428">
    <property type="term" value="C:DNA-directed RNA polymerase complex"/>
    <property type="evidence" value="ECO:0007669"/>
    <property type="project" value="UniProtKB-KW"/>
</dbReference>
<evidence type="ECO:0000256" key="11">
    <source>
        <dbReference type="ARBA" id="ARBA00023163"/>
    </source>
</evidence>
<keyword evidence="5 12" id="KW-0235">DNA replication</keyword>
<dbReference type="InterPro" id="IPR037068">
    <property type="entry name" value="DNA_primase_core_N_sf"/>
</dbReference>
<dbReference type="SMART" id="SM00400">
    <property type="entry name" value="ZnF_CHCC"/>
    <property type="match status" value="1"/>
</dbReference>
<keyword evidence="17" id="KW-1185">Reference proteome</keyword>
<evidence type="ECO:0000313" key="16">
    <source>
        <dbReference type="EMBL" id="GEN84358.1"/>
    </source>
</evidence>
<comment type="caution">
    <text evidence="16">The sequence shown here is derived from an EMBL/GenBank/DDBJ whole genome shotgun (WGS) entry which is preliminary data.</text>
</comment>
<evidence type="ECO:0000313" key="17">
    <source>
        <dbReference type="Proteomes" id="UP000321901"/>
    </source>
</evidence>
<dbReference type="InterPro" id="IPR034151">
    <property type="entry name" value="TOPRIM_DnaG_bac"/>
</dbReference>
<evidence type="ECO:0000256" key="5">
    <source>
        <dbReference type="ARBA" id="ARBA00022705"/>
    </source>
</evidence>
<dbReference type="Pfam" id="PF13155">
    <property type="entry name" value="Toprim_2"/>
    <property type="match status" value="1"/>
</dbReference>
<dbReference type="PROSITE" id="PS50880">
    <property type="entry name" value="TOPRIM"/>
    <property type="match status" value="1"/>
</dbReference>
<organism evidence="16 17">
    <name type="scientific">Sporosarcina luteola</name>
    <dbReference type="NCBI Taxonomy" id="582850"/>
    <lineage>
        <taxon>Bacteria</taxon>
        <taxon>Bacillati</taxon>
        <taxon>Bacillota</taxon>
        <taxon>Bacilli</taxon>
        <taxon>Bacillales</taxon>
        <taxon>Caryophanaceae</taxon>
        <taxon>Sporosarcina</taxon>
    </lineage>
</organism>
<dbReference type="InterPro" id="IPR006295">
    <property type="entry name" value="DNA_primase_DnaG"/>
</dbReference>
<dbReference type="GO" id="GO:0003677">
    <property type="term" value="F:DNA binding"/>
    <property type="evidence" value="ECO:0007669"/>
    <property type="project" value="UniProtKB-KW"/>
</dbReference>
<keyword evidence="6 12" id="KW-0479">Metal-binding</keyword>
<sequence>MRIVYNSKLALKFTFKFFLEILEFILSNKQDLWIQSRIQVYEKRNGDRMTKIPEETIEQVRSKTDIVDLIGEYVQLTKRGRNWFGLCPFHGESTPSFSVAEDKQLFHCFGCGASGNAITFVMDIENSPFTEAIAKLADRAGIELGYTFNESSKSGQSNEFQHMIEAHTLAANFYSHLLLNTVEGEKALHYLEQRGFSRDHIEKYGIGWSLDDREVLTQLLQRKKFDMKEMERAGLCIMKNDGTGYFDRFRGRIMFPLHDDNGNVVAFSGRILTNTKEEAKYLNSPETPIFEKSRLLYNFHHARLNVRKTGKVILFEGFMDTISAERAGVMNSVAVMGTSLSDTHLTKLKRIANQLIICCDGDNAGWEAAKRFALLSSEKGLDAQIALLPGKMDPDEYISTYGGEAFTDKILGNPHSYMSFIMAYYKRSKNLSHENDVLQYIHEVMEELARKVSPIERDLMIRQLSSETGVSKEALNEQLMKKVGTLAKQDKAKRQDEQEKQIVFKDTSRSPTGIERAERLLLSHLLSDGILFDRIRDENQGIFIHEEYTTIYVKLAGFYEQHKRPDFHRFAESLEDRELRKIVMEAAMLERDPEFAELEITDCIHHLEKHQILRRIDEMIHESKEAEKMNDYTRALELAREIIQLRKSLSAL</sequence>
<dbReference type="HAMAP" id="MF_00974">
    <property type="entry name" value="DNA_primase_DnaG"/>
    <property type="match status" value="1"/>
</dbReference>
<dbReference type="Pfam" id="PF01807">
    <property type="entry name" value="Zn_ribbon_DnaG"/>
    <property type="match status" value="1"/>
</dbReference>
<accession>A0A511ZAA5</accession>
<dbReference type="Gene3D" id="3.40.1360.10">
    <property type="match status" value="1"/>
</dbReference>
<dbReference type="SUPFAM" id="SSF56731">
    <property type="entry name" value="DNA primase core"/>
    <property type="match status" value="1"/>
</dbReference>
<evidence type="ECO:0000256" key="13">
    <source>
        <dbReference type="PIRNR" id="PIRNR002811"/>
    </source>
</evidence>